<dbReference type="PANTHER" id="PTHR45973:SF35">
    <property type="entry name" value="LEUCINE-RICH REPEAT-CONTAINING PROTEIN 43"/>
    <property type="match status" value="1"/>
</dbReference>
<feature type="domain" description="U2A'/phosphoprotein 32 family A C-terminal" evidence="3">
    <location>
        <begin position="214"/>
        <end position="232"/>
    </location>
</feature>
<proteinExistence type="predicted"/>
<dbReference type="InterPro" id="IPR003603">
    <property type="entry name" value="U2A'_phosphoprotein32A_C"/>
</dbReference>
<keyword evidence="5" id="KW-1185">Reference proteome</keyword>
<feature type="domain" description="U2A'/phosphoprotein 32 family A C-terminal" evidence="3">
    <location>
        <begin position="1266"/>
        <end position="1284"/>
    </location>
</feature>
<protein>
    <recommendedName>
        <fullName evidence="3">U2A'/phosphoprotein 32 family A C-terminal domain-containing protein</fullName>
    </recommendedName>
</protein>
<comment type="caution">
    <text evidence="4">The sequence shown here is derived from an EMBL/GenBank/DDBJ whole genome shotgun (WGS) entry which is preliminary data.</text>
</comment>
<dbReference type="SMART" id="SM00365">
    <property type="entry name" value="LRR_SD22"/>
    <property type="match status" value="19"/>
</dbReference>
<dbReference type="SUPFAM" id="SSF52075">
    <property type="entry name" value="Outer arm dynein light chain 1"/>
    <property type="match status" value="1"/>
</dbReference>
<dbReference type="Pfam" id="PF14580">
    <property type="entry name" value="LRR_9"/>
    <property type="match status" value="3"/>
</dbReference>
<dbReference type="InterPro" id="IPR050576">
    <property type="entry name" value="Cilia_flagella_integrity"/>
</dbReference>
<dbReference type="EMBL" id="CAJZBQ010000045">
    <property type="protein sequence ID" value="CAG9328207.1"/>
    <property type="molecule type" value="Genomic_DNA"/>
</dbReference>
<feature type="domain" description="U2A'/phosphoprotein 32 family A C-terminal" evidence="3">
    <location>
        <begin position="784"/>
        <end position="802"/>
    </location>
</feature>
<reference evidence="4" key="1">
    <citation type="submission" date="2021-09" db="EMBL/GenBank/DDBJ databases">
        <authorList>
            <consortium name="AG Swart"/>
            <person name="Singh M."/>
            <person name="Singh A."/>
            <person name="Seah K."/>
            <person name="Emmerich C."/>
        </authorList>
    </citation>
    <scope>NUCLEOTIDE SEQUENCE</scope>
    <source>
        <strain evidence="4">ATCC30299</strain>
    </source>
</reference>
<gene>
    <name evidence="4" type="ORF">BSTOLATCC_MIC45662</name>
</gene>
<keyword evidence="2" id="KW-0677">Repeat</keyword>
<evidence type="ECO:0000313" key="4">
    <source>
        <dbReference type="EMBL" id="CAG9328207.1"/>
    </source>
</evidence>
<accession>A0AAU9JRL9</accession>
<dbReference type="PANTHER" id="PTHR45973">
    <property type="entry name" value="PROTEIN PHOSPHATASE 1 REGULATORY SUBUNIT SDS22-RELATED"/>
    <property type="match status" value="1"/>
</dbReference>
<dbReference type="SMART" id="SM00446">
    <property type="entry name" value="LRRcap"/>
    <property type="match status" value="4"/>
</dbReference>
<evidence type="ECO:0000256" key="2">
    <source>
        <dbReference type="ARBA" id="ARBA00022737"/>
    </source>
</evidence>
<dbReference type="SUPFAM" id="SSF52058">
    <property type="entry name" value="L domain-like"/>
    <property type="match status" value="2"/>
</dbReference>
<evidence type="ECO:0000256" key="1">
    <source>
        <dbReference type="ARBA" id="ARBA00022614"/>
    </source>
</evidence>
<dbReference type="Gene3D" id="3.90.228.10">
    <property type="match status" value="1"/>
</dbReference>
<evidence type="ECO:0000313" key="5">
    <source>
        <dbReference type="Proteomes" id="UP001162131"/>
    </source>
</evidence>
<sequence>MENEKKATKVTMTEEEFLNNLTHWAGFTPEEIADKLSISRLEVCLESLDTMHYISSFENLKSLTLVALNIERIEGLNRMVSLEEIWLNQNQISKIEGFEFNVNLKRMFLSNNNIEIIEGLDNLENLEVLWLNENKIQNLQGLGSLKNLQQLWIGQNQIAKIGSDLSQLRKLEDLNIAGNCIGSFKEVLCLTSLPALTILALNDPHFNENPVCNLCNYQTYMIFQLPQLKKLDTFLISEEAQNYAEATFMKKKMYYNMRIKTIKRTCSNIKLALIKLVQKFQTHVFSHMAPIEEDLNMAERELDERKSSKPIRNVYTYGEAELPINPLDSVNQEELKELLERKVARRKDELREANSDLLTVDKISRALHSKADYMCKENISRLITELETGGNIRFEEGKTTDNWYTSCVDLMLSRYQGPPQIKVTRVTRIHNRYLRNRFEERLETVADTTESAYKRNLEYLFYGIDSNAPNELNRVMEEGFRTPGEYKELGLPACVPLVNSVHTAELSRLMCVDSDLDTIYRPSGQILICKVYIGDGVEDTKVPTYKARMTVADVWEQSPISKPENSWAAYRQRDDDPKNKIWFIFDNHIVLPEYLVEFEYTHSELSAAPAELEWLEMSELEKSDLNAFSASLTAFMELCNDDSDTYFEQISPDIPTRSTLDDINEEIMRAISGEPSASKITSLNLSLNNMISLQNLGFASNLERLCLNFNMIESLEDLRNLRNLSHLEISHNNIKSVEYVGFLKNLVTLDISHNVIDDIRCLFNFESNKRLTTLVMIGNEVSLHSRYRQVVFINVPSLAELDYEPVSRAEKELYSNSNQAINMDVIRAHYLTDSSFLLSETSHFETLSTKALMDWVASAENIRLDSEKLTSLSGIEQFSNLRKLSLIGNMIQEINFIDRCPLLEELSLEDNMISKIGNLNRLIYLKKLDLGRNFISRVEGLEKLECLTQLSLEDNLINSLEGVEELQGIMELYIGNNRIQSLKDILLLRDLPKLIILDVSGNPLAKEQSSRLYIIFHLKKLKVLDGIGIEQAEQSYARDEFGGRLSEDLLESRLAGLRKSEIRSLDLSSAKLRAFDDMFTGEIFPLLIEINLSDNQIQTLRCFGLMPNLIKLQLSKNKLESLHSIDGKGLQGLPNLETLDVSFNQLQNLSGLQNCKLPNLKVLICAHNRIESIEYLDNLTNLRELDLCANNIKQIDPTSFPSALSLRYLRLDENKIRVISNLNGLVKLQCLQLISNRISDYIELEKLRDLPTLMELALSNNPITRKLPYRISVIKRLPQLMFLDGQEVQAEERERGEMVQEVKPPPMIHLAPQPAQKVPVRLTSVNVEAVFGKNDPNPAKRPISSANFGILGVTPINSHLKSKNQKQKK</sequence>
<dbReference type="InterPro" id="IPR032675">
    <property type="entry name" value="LRR_dom_sf"/>
</dbReference>
<dbReference type="SUPFAM" id="SSF56399">
    <property type="entry name" value="ADP-ribosylation"/>
    <property type="match status" value="1"/>
</dbReference>
<dbReference type="InterPro" id="IPR001611">
    <property type="entry name" value="Leu-rich_rpt"/>
</dbReference>
<organism evidence="4 5">
    <name type="scientific">Blepharisma stoltei</name>
    <dbReference type="NCBI Taxonomy" id="1481888"/>
    <lineage>
        <taxon>Eukaryota</taxon>
        <taxon>Sar</taxon>
        <taxon>Alveolata</taxon>
        <taxon>Ciliophora</taxon>
        <taxon>Postciliodesmatophora</taxon>
        <taxon>Heterotrichea</taxon>
        <taxon>Heterotrichida</taxon>
        <taxon>Blepharismidae</taxon>
        <taxon>Blepharisma</taxon>
    </lineage>
</organism>
<dbReference type="SMART" id="SM00369">
    <property type="entry name" value="LRR_TYP"/>
    <property type="match status" value="10"/>
</dbReference>
<dbReference type="GO" id="GO:0005634">
    <property type="term" value="C:nucleus"/>
    <property type="evidence" value="ECO:0007669"/>
    <property type="project" value="UniProtKB-SubCell"/>
</dbReference>
<dbReference type="PROSITE" id="PS51450">
    <property type="entry name" value="LRR"/>
    <property type="match status" value="17"/>
</dbReference>
<name>A0AAU9JRL9_9CILI</name>
<dbReference type="Proteomes" id="UP001162131">
    <property type="component" value="Unassembled WGS sequence"/>
</dbReference>
<evidence type="ECO:0000259" key="3">
    <source>
        <dbReference type="SMART" id="SM00446"/>
    </source>
</evidence>
<dbReference type="Gene3D" id="3.80.10.10">
    <property type="entry name" value="Ribonuclease Inhibitor"/>
    <property type="match status" value="7"/>
</dbReference>
<keyword evidence="1" id="KW-0433">Leucine-rich repeat</keyword>
<dbReference type="InterPro" id="IPR003591">
    <property type="entry name" value="Leu-rich_rpt_typical-subtyp"/>
</dbReference>
<feature type="domain" description="U2A'/phosphoprotein 32 family A C-terminal" evidence="3">
    <location>
        <begin position="1007"/>
        <end position="1025"/>
    </location>
</feature>